<accession>A0AAN8A2W7</accession>
<dbReference type="AlphaFoldDB" id="A0AAN8A2W7"/>
<dbReference type="EMBL" id="JAVRQU010000008">
    <property type="protein sequence ID" value="KAK5699728.1"/>
    <property type="molecule type" value="Genomic_DNA"/>
</dbReference>
<proteinExistence type="predicted"/>
<organism evidence="1 2">
    <name type="scientific">Elasticomyces elasticus</name>
    <dbReference type="NCBI Taxonomy" id="574655"/>
    <lineage>
        <taxon>Eukaryota</taxon>
        <taxon>Fungi</taxon>
        <taxon>Dikarya</taxon>
        <taxon>Ascomycota</taxon>
        <taxon>Pezizomycotina</taxon>
        <taxon>Dothideomycetes</taxon>
        <taxon>Dothideomycetidae</taxon>
        <taxon>Mycosphaerellales</taxon>
        <taxon>Teratosphaeriaceae</taxon>
        <taxon>Elasticomyces</taxon>
    </lineage>
</organism>
<dbReference type="Proteomes" id="UP001310594">
    <property type="component" value="Unassembled WGS sequence"/>
</dbReference>
<gene>
    <name evidence="1" type="ORF">LTR97_005859</name>
</gene>
<comment type="caution">
    <text evidence="1">The sequence shown here is derived from an EMBL/GenBank/DDBJ whole genome shotgun (WGS) entry which is preliminary data.</text>
</comment>
<name>A0AAN8A2W7_9PEZI</name>
<evidence type="ECO:0000313" key="1">
    <source>
        <dbReference type="EMBL" id="KAK5699728.1"/>
    </source>
</evidence>
<reference evidence="1" key="1">
    <citation type="submission" date="2023-08" db="EMBL/GenBank/DDBJ databases">
        <title>Black Yeasts Isolated from many extreme environments.</title>
        <authorList>
            <person name="Coleine C."/>
            <person name="Stajich J.E."/>
            <person name="Selbmann L."/>
        </authorList>
    </citation>
    <scope>NUCLEOTIDE SEQUENCE</scope>
    <source>
        <strain evidence="1">CCFEE 5810</strain>
    </source>
</reference>
<protein>
    <submittedName>
        <fullName evidence="1">Uncharacterized protein</fullName>
    </submittedName>
</protein>
<evidence type="ECO:0000313" key="2">
    <source>
        <dbReference type="Proteomes" id="UP001310594"/>
    </source>
</evidence>
<sequence>MSMIFNLLPTELKLMVLDHVRDYRSLYSLAVTLPDLFPWITDDAAEVVRDVSSNAGPYIRIIQGLTCTLVLSKFEFSNRRLSLEQNSSTSRPYDKPSAAPQEAAASNLHAGIPAYQDKGAYRSRIVRSAALQRLADLEQDVHNLTSCFSVNQNTLDGLYVRKNGVCGRVHVEEPEALRAIWQIAYLLLRSRIMLEEHALDDVAEEACKYLQGIPRDERLLIREVIDLFSIENARLKRHHIVPHKHGLLHILFATVVGSVTDYVYDTALPNYNDLKQKPLLEGESTTRRRFALWTLIAPMSAFSQSLVLRNETRPTWAYILGFAVSASASNQARSTPFPMSLVSVRLEQLDRQIKLKKLIAEINGLTIADERAYDENLRERHTHPEHEYLECFRPWLGLPFTSTMKVKDMVGMFGGDNGANARTETFNCSTPLGKYMEFCLQSNQNGKADCDGMANLCEKVSDVRMT</sequence>